<gene>
    <name evidence="10" type="ORF">BCR39DRAFT_559248</name>
</gene>
<keyword evidence="11" id="KW-1185">Reference proteome</keyword>
<feature type="transmembrane region" description="Helical" evidence="8">
    <location>
        <begin position="363"/>
        <end position="382"/>
    </location>
</feature>
<evidence type="ECO:0000256" key="8">
    <source>
        <dbReference type="SAM" id="Phobius"/>
    </source>
</evidence>
<proteinExistence type="inferred from homology"/>
<dbReference type="Proteomes" id="UP000193986">
    <property type="component" value="Unassembled WGS sequence"/>
</dbReference>
<accession>A0A1Y2B2I0</accession>
<keyword evidence="4 8" id="KW-1133">Transmembrane helix</keyword>
<dbReference type="AlphaFoldDB" id="A0A1Y2B2I0"/>
<dbReference type="PANTHER" id="PTHR43791:SF39">
    <property type="entry name" value="TRANSPORTER LIZ1_SEO1, PUTATIVE (AFU_ORTHOLOGUE AFUA_3G00980)-RELATED"/>
    <property type="match status" value="1"/>
</dbReference>
<dbReference type="SUPFAM" id="SSF103473">
    <property type="entry name" value="MFS general substrate transporter"/>
    <property type="match status" value="1"/>
</dbReference>
<feature type="domain" description="Major facilitator superfamily (MFS) profile" evidence="9">
    <location>
        <begin position="56"/>
        <end position="483"/>
    </location>
</feature>
<feature type="transmembrane region" description="Helical" evidence="8">
    <location>
        <begin position="460"/>
        <end position="478"/>
    </location>
</feature>
<feature type="transmembrane region" description="Helical" evidence="8">
    <location>
        <begin position="282"/>
        <end position="301"/>
    </location>
</feature>
<evidence type="ECO:0000256" key="7">
    <source>
        <dbReference type="SAM" id="MobiDB-lite"/>
    </source>
</evidence>
<evidence type="ECO:0000256" key="6">
    <source>
        <dbReference type="ARBA" id="ARBA00037968"/>
    </source>
</evidence>
<evidence type="ECO:0000313" key="11">
    <source>
        <dbReference type="Proteomes" id="UP000193986"/>
    </source>
</evidence>
<dbReference type="FunFam" id="1.20.1250.20:FF:000065">
    <property type="entry name" value="Putative MFS pantothenate transporter"/>
    <property type="match status" value="1"/>
</dbReference>
<evidence type="ECO:0000259" key="9">
    <source>
        <dbReference type="PROSITE" id="PS50850"/>
    </source>
</evidence>
<dbReference type="InterPro" id="IPR020846">
    <property type="entry name" value="MFS_dom"/>
</dbReference>
<feature type="transmembrane region" description="Helical" evidence="8">
    <location>
        <begin position="184"/>
        <end position="204"/>
    </location>
</feature>
<evidence type="ECO:0000256" key="2">
    <source>
        <dbReference type="ARBA" id="ARBA00022448"/>
    </source>
</evidence>
<evidence type="ECO:0000256" key="4">
    <source>
        <dbReference type="ARBA" id="ARBA00022989"/>
    </source>
</evidence>
<evidence type="ECO:0000256" key="5">
    <source>
        <dbReference type="ARBA" id="ARBA00023136"/>
    </source>
</evidence>
<feature type="transmembrane region" description="Helical" evidence="8">
    <location>
        <begin position="333"/>
        <end position="351"/>
    </location>
</feature>
<dbReference type="InterPro" id="IPR036259">
    <property type="entry name" value="MFS_trans_sf"/>
</dbReference>
<keyword evidence="3 8" id="KW-0812">Transmembrane</keyword>
<comment type="similarity">
    <text evidence="6">Belongs to the major facilitator superfamily. Allantoate permease family.</text>
</comment>
<comment type="subcellular location">
    <subcellularLocation>
        <location evidence="1">Membrane</location>
        <topology evidence="1">Multi-pass membrane protein</topology>
    </subcellularLocation>
</comment>
<name>A0A1Y2B2I0_9TREE</name>
<dbReference type="GO" id="GO:0016020">
    <property type="term" value="C:membrane"/>
    <property type="evidence" value="ECO:0007669"/>
    <property type="project" value="UniProtKB-SubCell"/>
</dbReference>
<dbReference type="EMBL" id="MCFC01000028">
    <property type="protein sequence ID" value="ORY28944.1"/>
    <property type="molecule type" value="Genomic_DNA"/>
</dbReference>
<evidence type="ECO:0000256" key="1">
    <source>
        <dbReference type="ARBA" id="ARBA00004141"/>
    </source>
</evidence>
<dbReference type="Gene3D" id="1.20.1250.20">
    <property type="entry name" value="MFS general substrate transporter like domains"/>
    <property type="match status" value="2"/>
</dbReference>
<sequence>MATIASNTTLGVSLESGIDNTAMKKPENKTWLGAIWDTADLPTEERKLMFKVDCALLTFACLGYFLKNIDQSNINNAFLSGMKEDLGMYGNQLVHAQSLWTAGYVIGQIPCNLILSKVSPRFVIPGLELIWGSLTLATYSVKNVNSLYAIRFLVGLFEAGYFPGIIMILGNWYTPRELAKRTGIFWAAGILGGMFSGFMQSAAYTNLSGVNGLAGWRWLFIIDAICTLPIAVLGVFVLPDEPFSGKPRFWLSKKDILLAQDRLNRIGRKGKAKWSWATMRRIGTSWVTYVLPLMYMCFLNGEINNPMGYWLKSFNAIPPPVAGVSYTVSQINLLPLPATAMFALGLMFFSWISDYHFSNRRYVAIYAGALSNFVFAMALRFLPTYSSRPAHFFLYYMAPFGNGGGPSIFAWTNELCGSDLERRAFTTALTNNFSYIMNAIAPNFVWATTDFPAAHKGLEYMAVLQVFLALFTTAAWYFSSRDKILSSSEDLDRAEVNRSPSDAEEGTPTEAEDEKDEKVLLE</sequence>
<dbReference type="InterPro" id="IPR011701">
    <property type="entry name" value="MFS"/>
</dbReference>
<dbReference type="PANTHER" id="PTHR43791">
    <property type="entry name" value="PERMEASE-RELATED"/>
    <property type="match status" value="1"/>
</dbReference>
<comment type="caution">
    <text evidence="10">The sequence shown here is derived from an EMBL/GenBank/DDBJ whole genome shotgun (WGS) entry which is preliminary data.</text>
</comment>
<dbReference type="InParanoid" id="A0A1Y2B2I0"/>
<keyword evidence="2" id="KW-0813">Transport</keyword>
<feature type="region of interest" description="Disordered" evidence="7">
    <location>
        <begin position="488"/>
        <end position="522"/>
    </location>
</feature>
<dbReference type="OrthoDB" id="3639251at2759"/>
<feature type="transmembrane region" description="Helical" evidence="8">
    <location>
        <begin position="147"/>
        <end position="172"/>
    </location>
</feature>
<dbReference type="GO" id="GO:0022857">
    <property type="term" value="F:transmembrane transporter activity"/>
    <property type="evidence" value="ECO:0007669"/>
    <property type="project" value="InterPro"/>
</dbReference>
<evidence type="ECO:0000256" key="3">
    <source>
        <dbReference type="ARBA" id="ARBA00022692"/>
    </source>
</evidence>
<dbReference type="Pfam" id="PF07690">
    <property type="entry name" value="MFS_1"/>
    <property type="match status" value="1"/>
</dbReference>
<dbReference type="PROSITE" id="PS50850">
    <property type="entry name" value="MFS"/>
    <property type="match status" value="1"/>
</dbReference>
<evidence type="ECO:0000313" key="10">
    <source>
        <dbReference type="EMBL" id="ORY28944.1"/>
    </source>
</evidence>
<feature type="compositionally biased region" description="Acidic residues" evidence="7">
    <location>
        <begin position="502"/>
        <end position="515"/>
    </location>
</feature>
<keyword evidence="5 8" id="KW-0472">Membrane</keyword>
<protein>
    <submittedName>
        <fullName evidence="10">Major facilitator superfamily domain-containing protein</fullName>
    </submittedName>
</protein>
<reference evidence="10 11" key="1">
    <citation type="submission" date="2016-07" db="EMBL/GenBank/DDBJ databases">
        <title>Pervasive Adenine N6-methylation of Active Genes in Fungi.</title>
        <authorList>
            <consortium name="DOE Joint Genome Institute"/>
            <person name="Mondo S.J."/>
            <person name="Dannebaum R.O."/>
            <person name="Kuo R.C."/>
            <person name="Labutti K."/>
            <person name="Haridas S."/>
            <person name="Kuo A."/>
            <person name="Salamov A."/>
            <person name="Ahrendt S.R."/>
            <person name="Lipzen A."/>
            <person name="Sullivan W."/>
            <person name="Andreopoulos W.B."/>
            <person name="Clum A."/>
            <person name="Lindquist E."/>
            <person name="Daum C."/>
            <person name="Ramamoorthy G.K."/>
            <person name="Gryganskyi A."/>
            <person name="Culley D."/>
            <person name="Magnuson J.K."/>
            <person name="James T.Y."/>
            <person name="O'Malley M.A."/>
            <person name="Stajich J.E."/>
            <person name="Spatafora J.W."/>
            <person name="Visel A."/>
            <person name="Grigoriev I.V."/>
        </authorList>
    </citation>
    <scope>NUCLEOTIDE SEQUENCE [LARGE SCALE GENOMIC DNA]</scope>
    <source>
        <strain evidence="10 11">68-887.2</strain>
    </source>
</reference>
<organism evidence="10 11">
    <name type="scientific">Naematelia encephala</name>
    <dbReference type="NCBI Taxonomy" id="71784"/>
    <lineage>
        <taxon>Eukaryota</taxon>
        <taxon>Fungi</taxon>
        <taxon>Dikarya</taxon>
        <taxon>Basidiomycota</taxon>
        <taxon>Agaricomycotina</taxon>
        <taxon>Tremellomycetes</taxon>
        <taxon>Tremellales</taxon>
        <taxon>Naemateliaceae</taxon>
        <taxon>Naematelia</taxon>
    </lineage>
</organism>
<feature type="transmembrane region" description="Helical" evidence="8">
    <location>
        <begin position="216"/>
        <end position="238"/>
    </location>
</feature>